<evidence type="ECO:0000256" key="1">
    <source>
        <dbReference type="ARBA" id="ARBA00004370"/>
    </source>
</evidence>
<dbReference type="Proteomes" id="UP000887574">
    <property type="component" value="Unplaced"/>
</dbReference>
<dbReference type="InterPro" id="IPR002126">
    <property type="entry name" value="Cadherin-like_dom"/>
</dbReference>
<dbReference type="GO" id="GO:0031175">
    <property type="term" value="P:neuron projection development"/>
    <property type="evidence" value="ECO:0007669"/>
    <property type="project" value="TreeGrafter"/>
</dbReference>
<feature type="domain" description="Cadherin" evidence="6">
    <location>
        <begin position="123"/>
        <end position="249"/>
    </location>
</feature>
<dbReference type="PANTHER" id="PTHR24027:SF438">
    <property type="entry name" value="CADHERIN 23"/>
    <property type="match status" value="1"/>
</dbReference>
<protein>
    <submittedName>
        <fullName evidence="8">Cadherin domain-containing protein</fullName>
    </submittedName>
</protein>
<evidence type="ECO:0000259" key="6">
    <source>
        <dbReference type="PROSITE" id="PS50268"/>
    </source>
</evidence>
<dbReference type="InterPro" id="IPR015919">
    <property type="entry name" value="Cadherin-like_sf"/>
</dbReference>
<dbReference type="PRINTS" id="PR00205">
    <property type="entry name" value="CADHERIN"/>
</dbReference>
<sequence length="274" mass="30661">MNFASKPTREITLNVVKNISESTPIGEVLLNFKAEDKSSPNYNYTYRIDRISDPKRQFSIDQNGALTVNNQLDREDISRYALRIEALDQAGNVGTTFVDIYLQDVNDNAPTLFTVPNPCIFLENTEPNEQPPCEIRAHDPDTSANGPPFNMVVAPESAYGRYLKTEFIKSAANNEGAIIVTPLVRFDRESDFPGKRLGIPVTVTDNGGQSATKIVYVIIGDDNDNAMSDGDKKIIVYSYLGQLKRSPIGYAYVKDKDDWDRSFKTYTVLLLNEL</sequence>
<dbReference type="InterPro" id="IPR020894">
    <property type="entry name" value="Cadherin_CS"/>
</dbReference>
<proteinExistence type="predicted"/>
<organism evidence="7 8">
    <name type="scientific">Ditylenchus dipsaci</name>
    <dbReference type="NCBI Taxonomy" id="166011"/>
    <lineage>
        <taxon>Eukaryota</taxon>
        <taxon>Metazoa</taxon>
        <taxon>Ecdysozoa</taxon>
        <taxon>Nematoda</taxon>
        <taxon>Chromadorea</taxon>
        <taxon>Rhabditida</taxon>
        <taxon>Tylenchina</taxon>
        <taxon>Tylenchomorpha</taxon>
        <taxon>Sphaerularioidea</taxon>
        <taxon>Anguinidae</taxon>
        <taxon>Anguininae</taxon>
        <taxon>Ditylenchus</taxon>
    </lineage>
</organism>
<keyword evidence="7" id="KW-1185">Reference proteome</keyword>
<dbReference type="AlphaFoldDB" id="A0A915E4Z8"/>
<accession>A0A915E4Z8</accession>
<keyword evidence="2" id="KW-0677">Repeat</keyword>
<keyword evidence="4" id="KW-0472">Membrane</keyword>
<dbReference type="GO" id="GO:0005509">
    <property type="term" value="F:calcium ion binding"/>
    <property type="evidence" value="ECO:0007669"/>
    <property type="project" value="UniProtKB-UniRule"/>
</dbReference>
<dbReference type="WBParaSite" id="jg26766">
    <property type="protein sequence ID" value="jg26766"/>
    <property type="gene ID" value="jg26766"/>
</dbReference>
<name>A0A915E4Z8_9BILA</name>
<comment type="subcellular location">
    <subcellularLocation>
        <location evidence="1">Membrane</location>
    </subcellularLocation>
</comment>
<dbReference type="GO" id="GO:0008013">
    <property type="term" value="F:beta-catenin binding"/>
    <property type="evidence" value="ECO:0007669"/>
    <property type="project" value="TreeGrafter"/>
</dbReference>
<dbReference type="PROSITE" id="PS00232">
    <property type="entry name" value="CADHERIN_1"/>
    <property type="match status" value="1"/>
</dbReference>
<reference evidence="8" key="1">
    <citation type="submission" date="2022-11" db="UniProtKB">
        <authorList>
            <consortium name="WormBaseParasite"/>
        </authorList>
    </citation>
    <scope>IDENTIFICATION</scope>
</reference>
<dbReference type="Pfam" id="PF00028">
    <property type="entry name" value="Cadherin"/>
    <property type="match status" value="1"/>
</dbReference>
<evidence type="ECO:0000313" key="7">
    <source>
        <dbReference type="Proteomes" id="UP000887574"/>
    </source>
</evidence>
<dbReference type="PANTHER" id="PTHR24027">
    <property type="entry name" value="CADHERIN-23"/>
    <property type="match status" value="1"/>
</dbReference>
<evidence type="ECO:0000313" key="8">
    <source>
        <dbReference type="WBParaSite" id="jg26766"/>
    </source>
</evidence>
<evidence type="ECO:0000256" key="4">
    <source>
        <dbReference type="ARBA" id="ARBA00023136"/>
    </source>
</evidence>
<evidence type="ECO:0000256" key="2">
    <source>
        <dbReference type="ARBA" id="ARBA00022737"/>
    </source>
</evidence>
<dbReference type="Gene3D" id="2.60.40.60">
    <property type="entry name" value="Cadherins"/>
    <property type="match status" value="2"/>
</dbReference>
<dbReference type="SMART" id="SM00112">
    <property type="entry name" value="CA"/>
    <property type="match status" value="2"/>
</dbReference>
<dbReference type="PROSITE" id="PS50268">
    <property type="entry name" value="CADHERIN_2"/>
    <property type="match status" value="2"/>
</dbReference>
<dbReference type="CDD" id="cd11304">
    <property type="entry name" value="Cadherin_repeat"/>
    <property type="match status" value="1"/>
</dbReference>
<evidence type="ECO:0000256" key="5">
    <source>
        <dbReference type="PROSITE-ProRule" id="PRU00043"/>
    </source>
</evidence>
<dbReference type="SUPFAM" id="SSF49313">
    <property type="entry name" value="Cadherin-like"/>
    <property type="match status" value="2"/>
</dbReference>
<dbReference type="GO" id="GO:0016342">
    <property type="term" value="C:catenin complex"/>
    <property type="evidence" value="ECO:0007669"/>
    <property type="project" value="TreeGrafter"/>
</dbReference>
<keyword evidence="3 5" id="KW-0106">Calcium</keyword>
<dbReference type="GO" id="GO:0007156">
    <property type="term" value="P:homophilic cell adhesion via plasma membrane adhesion molecules"/>
    <property type="evidence" value="ECO:0007669"/>
    <property type="project" value="InterPro"/>
</dbReference>
<dbReference type="GO" id="GO:0016477">
    <property type="term" value="P:cell migration"/>
    <property type="evidence" value="ECO:0007669"/>
    <property type="project" value="TreeGrafter"/>
</dbReference>
<dbReference type="GO" id="GO:0045296">
    <property type="term" value="F:cadherin binding"/>
    <property type="evidence" value="ECO:0007669"/>
    <property type="project" value="TreeGrafter"/>
</dbReference>
<dbReference type="InterPro" id="IPR039808">
    <property type="entry name" value="Cadherin"/>
</dbReference>
<evidence type="ECO:0000256" key="3">
    <source>
        <dbReference type="ARBA" id="ARBA00022837"/>
    </source>
</evidence>
<feature type="domain" description="Cadherin" evidence="6">
    <location>
        <begin position="19"/>
        <end position="112"/>
    </location>
</feature>